<keyword evidence="4 6" id="KW-1133">Transmembrane helix</keyword>
<dbReference type="RefSeq" id="WP_069963524.1">
    <property type="nucleotide sequence ID" value="NZ_CP016094.1"/>
</dbReference>
<feature type="transmembrane region" description="Helical" evidence="6">
    <location>
        <begin position="12"/>
        <end position="32"/>
    </location>
</feature>
<protein>
    <recommendedName>
        <fullName evidence="7">DUF3817 domain-containing protein</fullName>
    </recommendedName>
</protein>
<proteinExistence type="predicted"/>
<evidence type="ECO:0000259" key="7">
    <source>
        <dbReference type="Pfam" id="PF12823"/>
    </source>
</evidence>
<dbReference type="PANTHER" id="PTHR40077">
    <property type="entry name" value="MEMBRANE PROTEIN-RELATED"/>
    <property type="match status" value="1"/>
</dbReference>
<dbReference type="PANTHER" id="PTHR40077:SF1">
    <property type="entry name" value="MEMBRANE PROTEIN"/>
    <property type="match status" value="1"/>
</dbReference>
<name>A0A1I7PHD1_9BACT</name>
<dbReference type="Proteomes" id="UP000095228">
    <property type="component" value="Chromosome"/>
</dbReference>
<dbReference type="OrthoDB" id="1121311at2"/>
<dbReference type="STRING" id="1838286.Verru16b_00046"/>
<evidence type="ECO:0000313" key="8">
    <source>
        <dbReference type="EMBL" id="AOS43008.1"/>
    </source>
</evidence>
<dbReference type="AlphaFoldDB" id="A0A1I7PHD1"/>
<keyword evidence="9" id="KW-1185">Reference proteome</keyword>
<evidence type="ECO:0000256" key="5">
    <source>
        <dbReference type="ARBA" id="ARBA00023136"/>
    </source>
</evidence>
<dbReference type="GO" id="GO:0005886">
    <property type="term" value="C:plasma membrane"/>
    <property type="evidence" value="ECO:0007669"/>
    <property type="project" value="UniProtKB-SubCell"/>
</dbReference>
<dbReference type="KEGG" id="obg:Verru16b_00046"/>
<keyword evidence="3 6" id="KW-0812">Transmembrane</keyword>
<dbReference type="InterPro" id="IPR023845">
    <property type="entry name" value="DUF3817_TM"/>
</dbReference>
<evidence type="ECO:0000256" key="1">
    <source>
        <dbReference type="ARBA" id="ARBA00004651"/>
    </source>
</evidence>
<comment type="subcellular location">
    <subcellularLocation>
        <location evidence="1">Cell membrane</location>
        <topology evidence="1">Multi-pass membrane protein</topology>
    </subcellularLocation>
</comment>
<gene>
    <name evidence="8" type="ORF">Verru16b_00046</name>
</gene>
<feature type="transmembrane region" description="Helical" evidence="6">
    <location>
        <begin position="44"/>
        <end position="65"/>
    </location>
</feature>
<accession>A0A1I7PHD1</accession>
<evidence type="ECO:0000313" key="9">
    <source>
        <dbReference type="Proteomes" id="UP000095228"/>
    </source>
</evidence>
<dbReference type="Pfam" id="PF12823">
    <property type="entry name" value="DUF3817"/>
    <property type="match status" value="1"/>
</dbReference>
<dbReference type="PATRIC" id="fig|1838286.3.peg.42"/>
<organism evidence="8 9">
    <name type="scientific">Lacunisphaera limnophila</name>
    <dbReference type="NCBI Taxonomy" id="1838286"/>
    <lineage>
        <taxon>Bacteria</taxon>
        <taxon>Pseudomonadati</taxon>
        <taxon>Verrucomicrobiota</taxon>
        <taxon>Opitutia</taxon>
        <taxon>Opitutales</taxon>
        <taxon>Opitutaceae</taxon>
        <taxon>Lacunisphaera</taxon>
    </lineage>
</organism>
<dbReference type="EMBL" id="CP016094">
    <property type="protein sequence ID" value="AOS43008.1"/>
    <property type="molecule type" value="Genomic_DNA"/>
</dbReference>
<evidence type="ECO:0000256" key="3">
    <source>
        <dbReference type="ARBA" id="ARBA00022692"/>
    </source>
</evidence>
<reference evidence="8 9" key="1">
    <citation type="submission" date="2016-06" db="EMBL/GenBank/DDBJ databases">
        <title>Three novel species with peptidoglycan cell walls form the new genus Lacunisphaera gen. nov. in the family Opitutaceae of the verrucomicrobial subdivision 4.</title>
        <authorList>
            <person name="Rast P."/>
            <person name="Gloeckner I."/>
            <person name="Jogler M."/>
            <person name="Boedeker C."/>
            <person name="Jeske O."/>
            <person name="Wiegand S."/>
            <person name="Reinhardt R."/>
            <person name="Schumann P."/>
            <person name="Rohde M."/>
            <person name="Spring S."/>
            <person name="Gloeckner F.O."/>
            <person name="Jogler C."/>
        </authorList>
    </citation>
    <scope>NUCLEOTIDE SEQUENCE [LARGE SCALE GENOMIC DNA]</scope>
    <source>
        <strain evidence="8 9">IG16b</strain>
    </source>
</reference>
<evidence type="ECO:0000256" key="2">
    <source>
        <dbReference type="ARBA" id="ARBA00022475"/>
    </source>
</evidence>
<evidence type="ECO:0000256" key="6">
    <source>
        <dbReference type="SAM" id="Phobius"/>
    </source>
</evidence>
<evidence type="ECO:0000256" key="4">
    <source>
        <dbReference type="ARBA" id="ARBA00022989"/>
    </source>
</evidence>
<feature type="domain" description="DUF3817" evidence="7">
    <location>
        <begin position="9"/>
        <end position="95"/>
    </location>
</feature>
<keyword evidence="5 6" id="KW-0472">Membrane</keyword>
<keyword evidence="2" id="KW-1003">Cell membrane</keyword>
<sequence>MPWYKSTIGRLRVIGFWEGVSFLVLLGVAMPLKYVYGEPAAVRVVGMAHGVLFVLYVGAALHAAWEQAWTWQRTGLVLAASLLPAGPFVVDARLLRGAGKA</sequence>
<dbReference type="NCBIfam" id="TIGR03954">
    <property type="entry name" value="integ_memb_HG"/>
    <property type="match status" value="1"/>
</dbReference>